<dbReference type="SMART" id="SM00278">
    <property type="entry name" value="HhH1"/>
    <property type="match status" value="2"/>
</dbReference>
<evidence type="ECO:0000313" key="5">
    <source>
        <dbReference type="Proteomes" id="UP000550729"/>
    </source>
</evidence>
<evidence type="ECO:0000256" key="2">
    <source>
        <dbReference type="SAM" id="Phobius"/>
    </source>
</evidence>
<dbReference type="Gene3D" id="3.10.560.10">
    <property type="entry name" value="Outer membrane lipoprotein wza domain like"/>
    <property type="match status" value="1"/>
</dbReference>
<dbReference type="PANTHER" id="PTHR21180:SF32">
    <property type="entry name" value="ENDONUCLEASE_EXONUCLEASE_PHOSPHATASE FAMILY DOMAIN-CONTAINING PROTEIN 1"/>
    <property type="match status" value="1"/>
</dbReference>
<evidence type="ECO:0000256" key="1">
    <source>
        <dbReference type="SAM" id="MobiDB-lite"/>
    </source>
</evidence>
<feature type="compositionally biased region" description="Acidic residues" evidence="1">
    <location>
        <begin position="23"/>
        <end position="39"/>
    </location>
</feature>
<dbReference type="PANTHER" id="PTHR21180">
    <property type="entry name" value="ENDONUCLEASE/EXONUCLEASE/PHOSPHATASE FAMILY DOMAIN-CONTAINING PROTEIN 1"/>
    <property type="match status" value="1"/>
</dbReference>
<dbReference type="InterPro" id="IPR003583">
    <property type="entry name" value="Hlx-hairpin-Hlx_DNA-bd_motif"/>
</dbReference>
<dbReference type="InterPro" id="IPR004509">
    <property type="entry name" value="Competence_ComEA_HhH"/>
</dbReference>
<name>A0A848KSQ9_9ACTN</name>
<dbReference type="GO" id="GO:0015627">
    <property type="term" value="C:type II protein secretion system complex"/>
    <property type="evidence" value="ECO:0007669"/>
    <property type="project" value="TreeGrafter"/>
</dbReference>
<dbReference type="Gene3D" id="1.10.150.320">
    <property type="entry name" value="Photosystem II 12 kDa extrinsic protein"/>
    <property type="match status" value="1"/>
</dbReference>
<dbReference type="Proteomes" id="UP000550729">
    <property type="component" value="Unassembled WGS sequence"/>
</dbReference>
<feature type="domain" description="Helix-hairpin-helix DNA-binding motif class 1" evidence="3">
    <location>
        <begin position="262"/>
        <end position="281"/>
    </location>
</feature>
<dbReference type="GO" id="GO:0006281">
    <property type="term" value="P:DNA repair"/>
    <property type="evidence" value="ECO:0007669"/>
    <property type="project" value="InterPro"/>
</dbReference>
<accession>A0A848KSQ9</accession>
<dbReference type="InterPro" id="IPR019554">
    <property type="entry name" value="Soluble_ligand-bd"/>
</dbReference>
<gene>
    <name evidence="4" type="ORF">HH308_08745</name>
</gene>
<keyword evidence="5" id="KW-1185">Reference proteome</keyword>
<dbReference type="GO" id="GO:0003677">
    <property type="term" value="F:DNA binding"/>
    <property type="evidence" value="ECO:0007669"/>
    <property type="project" value="UniProtKB-KW"/>
</dbReference>
<feature type="compositionally biased region" description="Low complexity" evidence="1">
    <location>
        <begin position="203"/>
        <end position="221"/>
    </location>
</feature>
<dbReference type="AlphaFoldDB" id="A0A848KSQ9"/>
<sequence length="284" mass="28365">MLPPYPDDHAFGFDAGSRRPDGDVDDNAWDSPASDDDALDNPGRRSHRVLPAPPAALALVIVGILAVVVAAVLLVRSAPADISPISFPSTAGPTAGPTSASMAKRAAGQSDSPVPRSEVAQLVISVVGLVHKPGLVRLRPQARVADAIAAAGGARPGADLLSLNLARPLHDGDQIIVGLSGDGGRAALRSAVIGVDGSGGSPTPGAAPAPGGGSPTPAATAGKVNLNTATVAELDALPGVGPVTAAAIIDWRNRNGRFTSVDQLAEVDGIGPGRLAKLRDKVTV</sequence>
<dbReference type="GO" id="GO:0015628">
    <property type="term" value="P:protein secretion by the type II secretion system"/>
    <property type="evidence" value="ECO:0007669"/>
    <property type="project" value="TreeGrafter"/>
</dbReference>
<feature type="region of interest" description="Disordered" evidence="1">
    <location>
        <begin position="195"/>
        <end position="221"/>
    </location>
</feature>
<feature type="compositionally biased region" description="Basic and acidic residues" evidence="1">
    <location>
        <begin position="1"/>
        <end position="22"/>
    </location>
</feature>
<dbReference type="NCBIfam" id="TIGR00426">
    <property type="entry name" value="competence protein ComEA helix-hairpin-helix repeat region"/>
    <property type="match status" value="1"/>
</dbReference>
<keyword evidence="2" id="KW-0472">Membrane</keyword>
<dbReference type="EMBL" id="JABBNB010000007">
    <property type="protein sequence ID" value="NMO01302.1"/>
    <property type="molecule type" value="Genomic_DNA"/>
</dbReference>
<keyword evidence="2" id="KW-0812">Transmembrane</keyword>
<evidence type="ECO:0000313" key="4">
    <source>
        <dbReference type="EMBL" id="NMO01302.1"/>
    </source>
</evidence>
<dbReference type="SUPFAM" id="SSF47781">
    <property type="entry name" value="RuvA domain 2-like"/>
    <property type="match status" value="1"/>
</dbReference>
<protein>
    <submittedName>
        <fullName evidence="4">ComEA family DNA-binding protein</fullName>
    </submittedName>
</protein>
<keyword evidence="4" id="KW-0238">DNA-binding</keyword>
<reference evidence="4 5" key="1">
    <citation type="submission" date="2020-04" db="EMBL/GenBank/DDBJ databases">
        <title>Gordonia sp. nov. TBRC 11910.</title>
        <authorList>
            <person name="Suriyachadkun C."/>
        </authorList>
    </citation>
    <scope>NUCLEOTIDE SEQUENCE [LARGE SCALE GENOMIC DNA]</scope>
    <source>
        <strain evidence="4 5">TBRC 11910</strain>
    </source>
</reference>
<proteinExistence type="predicted"/>
<feature type="transmembrane region" description="Helical" evidence="2">
    <location>
        <begin position="55"/>
        <end position="75"/>
    </location>
</feature>
<feature type="region of interest" description="Disordered" evidence="1">
    <location>
        <begin position="1"/>
        <end position="46"/>
    </location>
</feature>
<organism evidence="4 5">
    <name type="scientific">Gordonia asplenii</name>
    <dbReference type="NCBI Taxonomy" id="2725283"/>
    <lineage>
        <taxon>Bacteria</taxon>
        <taxon>Bacillati</taxon>
        <taxon>Actinomycetota</taxon>
        <taxon>Actinomycetes</taxon>
        <taxon>Mycobacteriales</taxon>
        <taxon>Gordoniaceae</taxon>
        <taxon>Gordonia</taxon>
    </lineage>
</organism>
<feature type="compositionally biased region" description="Polar residues" evidence="1">
    <location>
        <begin position="86"/>
        <end position="101"/>
    </location>
</feature>
<dbReference type="Pfam" id="PF12836">
    <property type="entry name" value="HHH_3"/>
    <property type="match status" value="1"/>
</dbReference>
<feature type="domain" description="Helix-hairpin-helix DNA-binding motif class 1" evidence="3">
    <location>
        <begin position="232"/>
        <end position="251"/>
    </location>
</feature>
<comment type="caution">
    <text evidence="4">The sequence shown here is derived from an EMBL/GenBank/DDBJ whole genome shotgun (WGS) entry which is preliminary data.</text>
</comment>
<dbReference type="InterPro" id="IPR051675">
    <property type="entry name" value="Endo/Exo/Phosphatase_dom_1"/>
</dbReference>
<evidence type="ECO:0000259" key="3">
    <source>
        <dbReference type="SMART" id="SM00278"/>
    </source>
</evidence>
<dbReference type="InterPro" id="IPR010994">
    <property type="entry name" value="RuvA_2-like"/>
</dbReference>
<dbReference type="Pfam" id="PF10531">
    <property type="entry name" value="SLBB"/>
    <property type="match status" value="1"/>
</dbReference>
<keyword evidence="2" id="KW-1133">Transmembrane helix</keyword>
<feature type="region of interest" description="Disordered" evidence="1">
    <location>
        <begin position="85"/>
        <end position="114"/>
    </location>
</feature>